<dbReference type="InterPro" id="IPR036457">
    <property type="entry name" value="PPM-type-like_dom_sf"/>
</dbReference>
<dbReference type="GO" id="GO:0045926">
    <property type="term" value="P:negative regulation of growth"/>
    <property type="evidence" value="ECO:0007669"/>
    <property type="project" value="UniProtKB-ARBA"/>
</dbReference>
<comment type="cofactor">
    <cofactor evidence="1">
        <name>Mn(2+)</name>
        <dbReference type="ChEBI" id="CHEBI:29035"/>
    </cofactor>
</comment>
<feature type="domain" description="PPM-type phosphatase" evidence="12">
    <location>
        <begin position="60"/>
        <end position="356"/>
    </location>
</feature>
<evidence type="ECO:0000256" key="8">
    <source>
        <dbReference type="ARBA" id="ARBA00022912"/>
    </source>
</evidence>
<evidence type="ECO:0000259" key="12">
    <source>
        <dbReference type="PROSITE" id="PS51746"/>
    </source>
</evidence>
<gene>
    <name evidence="13" type="ORF">C3L33_12923</name>
</gene>
<evidence type="ECO:0000256" key="11">
    <source>
        <dbReference type="ARBA" id="ARBA00048336"/>
    </source>
</evidence>
<keyword evidence="14" id="KW-1185">Reference proteome</keyword>
<evidence type="ECO:0000256" key="1">
    <source>
        <dbReference type="ARBA" id="ARBA00001936"/>
    </source>
</evidence>
<proteinExistence type="inferred from homology"/>
<keyword evidence="9" id="KW-0464">Manganese</keyword>
<accession>A0A6A4LA36</accession>
<evidence type="ECO:0000256" key="9">
    <source>
        <dbReference type="ARBA" id="ARBA00023211"/>
    </source>
</evidence>
<comment type="catalytic activity">
    <reaction evidence="10">
        <text>O-phospho-L-seryl-[protein] + H2O = L-seryl-[protein] + phosphate</text>
        <dbReference type="Rhea" id="RHEA:20629"/>
        <dbReference type="Rhea" id="RHEA-COMP:9863"/>
        <dbReference type="Rhea" id="RHEA-COMP:11604"/>
        <dbReference type="ChEBI" id="CHEBI:15377"/>
        <dbReference type="ChEBI" id="CHEBI:29999"/>
        <dbReference type="ChEBI" id="CHEBI:43474"/>
        <dbReference type="ChEBI" id="CHEBI:83421"/>
        <dbReference type="EC" id="3.1.3.16"/>
    </reaction>
</comment>
<keyword evidence="5" id="KW-0479">Metal-binding</keyword>
<evidence type="ECO:0000256" key="6">
    <source>
        <dbReference type="ARBA" id="ARBA00022801"/>
    </source>
</evidence>
<sequence length="371" mass="41194">MVQFSSLFNGLAKSISIKNGKKDRIDVGREAADVLAKEARKNELMLSSPGNVNGKGSNNFASVFSKRGQKGMNQDCFVVWEEFGCQEDMTFCGIFDGHGPWGHMVAKRVRKLMPSSLLCNWQETLELNPLEPYSEKDLDRRSLHQFDIWKQSYLKTFSAIDQDLEQHPSIDSFHSGTTASTIVRQGDLIVIANIGDSRAVLATISDDGILVPVQLTVDLKPNLPQEIERIKQCNGRILSSEDEPGVYRVWLPSGETPSGPGLAISRAFGDYYIKGFGLISEPEVTQRQLTCRDQFAILATDGVWDVISNQLAVEIVSSSPRREESAERLVAHAVRAWKRKRPVLAMDDISAICLFFHSSSPSPSPDPIKLP</sequence>
<organism evidence="13 14">
    <name type="scientific">Rhododendron williamsianum</name>
    <dbReference type="NCBI Taxonomy" id="262921"/>
    <lineage>
        <taxon>Eukaryota</taxon>
        <taxon>Viridiplantae</taxon>
        <taxon>Streptophyta</taxon>
        <taxon>Embryophyta</taxon>
        <taxon>Tracheophyta</taxon>
        <taxon>Spermatophyta</taxon>
        <taxon>Magnoliopsida</taxon>
        <taxon>eudicotyledons</taxon>
        <taxon>Gunneridae</taxon>
        <taxon>Pentapetalae</taxon>
        <taxon>asterids</taxon>
        <taxon>Ericales</taxon>
        <taxon>Ericaceae</taxon>
        <taxon>Ericoideae</taxon>
        <taxon>Rhodoreae</taxon>
        <taxon>Rhododendron</taxon>
    </lineage>
</organism>
<dbReference type="SUPFAM" id="SSF81606">
    <property type="entry name" value="PP2C-like"/>
    <property type="match status" value="1"/>
</dbReference>
<keyword evidence="6" id="KW-0378">Hydrolase</keyword>
<evidence type="ECO:0000256" key="2">
    <source>
        <dbReference type="ARBA" id="ARBA00001946"/>
    </source>
</evidence>
<comment type="catalytic activity">
    <reaction evidence="11">
        <text>O-phospho-L-threonyl-[protein] + H2O = L-threonyl-[protein] + phosphate</text>
        <dbReference type="Rhea" id="RHEA:47004"/>
        <dbReference type="Rhea" id="RHEA-COMP:11060"/>
        <dbReference type="Rhea" id="RHEA-COMP:11605"/>
        <dbReference type="ChEBI" id="CHEBI:15377"/>
        <dbReference type="ChEBI" id="CHEBI:30013"/>
        <dbReference type="ChEBI" id="CHEBI:43474"/>
        <dbReference type="ChEBI" id="CHEBI:61977"/>
        <dbReference type="EC" id="3.1.3.16"/>
    </reaction>
</comment>
<evidence type="ECO:0000313" key="14">
    <source>
        <dbReference type="Proteomes" id="UP000428333"/>
    </source>
</evidence>
<dbReference type="CDD" id="cd00143">
    <property type="entry name" value="PP2Cc"/>
    <property type="match status" value="1"/>
</dbReference>
<dbReference type="SMART" id="SM00332">
    <property type="entry name" value="PP2Cc"/>
    <property type="match status" value="1"/>
</dbReference>
<dbReference type="Proteomes" id="UP000428333">
    <property type="component" value="Linkage Group LG07"/>
</dbReference>
<dbReference type="EC" id="3.1.3.16" evidence="4"/>
<dbReference type="FunFam" id="3.60.40.10:FF:000038">
    <property type="entry name" value="Probable protein phosphatase 2C 34"/>
    <property type="match status" value="1"/>
</dbReference>
<dbReference type="Gene3D" id="3.60.40.10">
    <property type="entry name" value="PPM-type phosphatase domain"/>
    <property type="match status" value="1"/>
</dbReference>
<name>A0A6A4LA36_9ERIC</name>
<feature type="non-terminal residue" evidence="13">
    <location>
        <position position="1"/>
    </location>
</feature>
<evidence type="ECO:0000256" key="5">
    <source>
        <dbReference type="ARBA" id="ARBA00022723"/>
    </source>
</evidence>
<dbReference type="GO" id="GO:0046872">
    <property type="term" value="F:metal ion binding"/>
    <property type="evidence" value="ECO:0007669"/>
    <property type="project" value="UniProtKB-KW"/>
</dbReference>
<dbReference type="InterPro" id="IPR001932">
    <property type="entry name" value="PPM-type_phosphatase-like_dom"/>
</dbReference>
<evidence type="ECO:0000256" key="4">
    <source>
        <dbReference type="ARBA" id="ARBA00013081"/>
    </source>
</evidence>
<dbReference type="InterPro" id="IPR015655">
    <property type="entry name" value="PP2C"/>
</dbReference>
<dbReference type="PROSITE" id="PS51746">
    <property type="entry name" value="PPM_2"/>
    <property type="match status" value="1"/>
</dbReference>
<comment type="caution">
    <text evidence="13">The sequence shown here is derived from an EMBL/GenBank/DDBJ whole genome shotgun (WGS) entry which is preliminary data.</text>
</comment>
<dbReference type="AlphaFoldDB" id="A0A6A4LA36"/>
<reference evidence="13 14" key="1">
    <citation type="journal article" date="2019" name="Genome Biol. Evol.">
        <title>The Rhododendron genome and chromosomal organization provide insight into shared whole-genome duplications across the heath family (Ericaceae).</title>
        <authorList>
            <person name="Soza V.L."/>
            <person name="Lindsley D."/>
            <person name="Waalkes A."/>
            <person name="Ramage E."/>
            <person name="Patwardhan R.P."/>
            <person name="Burton J.N."/>
            <person name="Adey A."/>
            <person name="Kumar A."/>
            <person name="Qiu R."/>
            <person name="Shendure J."/>
            <person name="Hall B."/>
        </authorList>
    </citation>
    <scope>NUCLEOTIDE SEQUENCE [LARGE SCALE GENOMIC DNA]</scope>
    <source>
        <strain evidence="13">RSF 1966-606</strain>
    </source>
</reference>
<keyword evidence="8" id="KW-0904">Protein phosphatase</keyword>
<evidence type="ECO:0000256" key="10">
    <source>
        <dbReference type="ARBA" id="ARBA00047761"/>
    </source>
</evidence>
<keyword evidence="7" id="KW-0460">Magnesium</keyword>
<comment type="similarity">
    <text evidence="3">Belongs to the PP2C family.</text>
</comment>
<evidence type="ECO:0000256" key="3">
    <source>
        <dbReference type="ARBA" id="ARBA00006702"/>
    </source>
</evidence>
<dbReference type="GO" id="GO:0004722">
    <property type="term" value="F:protein serine/threonine phosphatase activity"/>
    <property type="evidence" value="ECO:0007669"/>
    <property type="project" value="UniProtKB-EC"/>
</dbReference>
<dbReference type="EMBL" id="QEFC01001866">
    <property type="protein sequence ID" value="KAE9455160.1"/>
    <property type="molecule type" value="Genomic_DNA"/>
</dbReference>
<dbReference type="OrthoDB" id="10264738at2759"/>
<dbReference type="PANTHER" id="PTHR47992">
    <property type="entry name" value="PROTEIN PHOSPHATASE"/>
    <property type="match status" value="1"/>
</dbReference>
<dbReference type="Pfam" id="PF00481">
    <property type="entry name" value="PP2C"/>
    <property type="match status" value="1"/>
</dbReference>
<protein>
    <recommendedName>
        <fullName evidence="4">protein-serine/threonine phosphatase</fullName>
        <ecNumber evidence="4">3.1.3.16</ecNumber>
    </recommendedName>
</protein>
<evidence type="ECO:0000256" key="7">
    <source>
        <dbReference type="ARBA" id="ARBA00022842"/>
    </source>
</evidence>
<dbReference type="GO" id="GO:0009414">
    <property type="term" value="P:response to water deprivation"/>
    <property type="evidence" value="ECO:0007669"/>
    <property type="project" value="UniProtKB-ARBA"/>
</dbReference>
<evidence type="ECO:0000313" key="13">
    <source>
        <dbReference type="EMBL" id="KAE9455160.1"/>
    </source>
</evidence>
<comment type="cofactor">
    <cofactor evidence="2">
        <name>Mg(2+)</name>
        <dbReference type="ChEBI" id="CHEBI:18420"/>
    </cofactor>
</comment>